<organism evidence="1 2">
    <name type="scientific">Aequorivita sublithincola (strain DSM 14238 / LMG 21431 / ACAM 643 / 9-3)</name>
    <dbReference type="NCBI Taxonomy" id="746697"/>
    <lineage>
        <taxon>Bacteria</taxon>
        <taxon>Pseudomonadati</taxon>
        <taxon>Bacteroidota</taxon>
        <taxon>Flavobacteriia</taxon>
        <taxon>Flavobacteriales</taxon>
        <taxon>Flavobacteriaceae</taxon>
        <taxon>Aequorivita</taxon>
    </lineage>
</organism>
<dbReference type="HOGENOM" id="CLU_096788_0_0_10"/>
<sequence length="244" mass="28168">MESEANELFISYLDNDLSTAERELFEKRLSEDSVFSEEFYEFKSIYAVLENRLSYQRASVLETINQADTNYKSESATTIPKKKVIEFRPWKYGIAATILLAVGLFLFNNFQKPSYSDYATHENISLTMRGNTDEIAKNAEIAFNAKNYEEALKYFNQLLSVSSENIQYQYYRSVALIEMNKYEDAETLLKDISKGNSVYASKATWLLALSSLKQKNYIELKEILNTIPSDAPEYKNAQRLLTEL</sequence>
<dbReference type="Pfam" id="PF14559">
    <property type="entry name" value="TPR_19"/>
    <property type="match status" value="1"/>
</dbReference>
<dbReference type="SUPFAM" id="SSF48452">
    <property type="entry name" value="TPR-like"/>
    <property type="match status" value="1"/>
</dbReference>
<dbReference type="eggNOG" id="COG4783">
    <property type="taxonomic scope" value="Bacteria"/>
</dbReference>
<dbReference type="STRING" id="746697.Aeqsu_1042"/>
<dbReference type="Proteomes" id="UP000006049">
    <property type="component" value="Chromosome"/>
</dbReference>
<dbReference type="Gene3D" id="1.25.40.10">
    <property type="entry name" value="Tetratricopeptide repeat domain"/>
    <property type="match status" value="1"/>
</dbReference>
<keyword evidence="2" id="KW-1185">Reference proteome</keyword>
<name>I3YU73_AEQSU</name>
<gene>
    <name evidence="1" type="ordered locus">Aeqsu_1042</name>
</gene>
<dbReference type="InterPro" id="IPR011990">
    <property type="entry name" value="TPR-like_helical_dom_sf"/>
</dbReference>
<dbReference type="EMBL" id="CP003280">
    <property type="protein sequence ID" value="AFL80541.1"/>
    <property type="molecule type" value="Genomic_DNA"/>
</dbReference>
<evidence type="ECO:0000313" key="1">
    <source>
        <dbReference type="EMBL" id="AFL80541.1"/>
    </source>
</evidence>
<reference evidence="1 2" key="1">
    <citation type="submission" date="2012-06" db="EMBL/GenBank/DDBJ databases">
        <title>The complete genome of Aequorivita sublithincola DSM 14238.</title>
        <authorList>
            <consortium name="US DOE Joint Genome Institute (JGI-PGF)"/>
            <person name="Lucas S."/>
            <person name="Copeland A."/>
            <person name="Lapidus A."/>
            <person name="Goodwin L."/>
            <person name="Pitluck S."/>
            <person name="Peters L."/>
            <person name="Munk A.C.C."/>
            <person name="Kyrpides N."/>
            <person name="Mavromatis K."/>
            <person name="Pagani I."/>
            <person name="Ivanova N."/>
            <person name="Ovchinnikova G."/>
            <person name="Zeytun A."/>
            <person name="Detter J.C."/>
            <person name="Han C."/>
            <person name="Land M."/>
            <person name="Hauser L."/>
            <person name="Markowitz V."/>
            <person name="Cheng J.-F."/>
            <person name="Hugenholtz P."/>
            <person name="Woyke T."/>
            <person name="Wu D."/>
            <person name="Tindall B."/>
            <person name="Faehnrich R."/>
            <person name="Brambilla E."/>
            <person name="Klenk H.-P."/>
            <person name="Eisen J.A."/>
        </authorList>
    </citation>
    <scope>NUCLEOTIDE SEQUENCE [LARGE SCALE GENOMIC DNA]</scope>
    <source>
        <strain evidence="2">DSM 14238 / LMG 21431 / ACAM 643 / 9-3</strain>
    </source>
</reference>
<dbReference type="RefSeq" id="WP_014781799.1">
    <property type="nucleotide sequence ID" value="NC_018013.1"/>
</dbReference>
<protein>
    <submittedName>
        <fullName evidence="1">Uncharacterized protein</fullName>
    </submittedName>
</protein>
<dbReference type="AlphaFoldDB" id="I3YU73"/>
<dbReference type="OrthoDB" id="979271at2"/>
<dbReference type="KEGG" id="asl:Aeqsu_1042"/>
<proteinExistence type="predicted"/>
<accession>I3YU73</accession>
<evidence type="ECO:0000313" key="2">
    <source>
        <dbReference type="Proteomes" id="UP000006049"/>
    </source>
</evidence>